<dbReference type="OrthoDB" id="6763476at2759"/>
<evidence type="ECO:0000256" key="1">
    <source>
        <dbReference type="SAM" id="MobiDB-lite"/>
    </source>
</evidence>
<dbReference type="PANTHER" id="PTHR34239:SF2">
    <property type="entry name" value="TRANSPOSABLE ELEMENT P TRANSPOSASE_THAP9 CONSERVED DOMAIN-CONTAINING PROTEIN"/>
    <property type="match status" value="1"/>
</dbReference>
<feature type="region of interest" description="Disordered" evidence="1">
    <location>
        <begin position="29"/>
        <end position="67"/>
    </location>
</feature>
<protein>
    <submittedName>
        <fullName evidence="2">Uncharacterized protein</fullName>
    </submittedName>
</protein>
<dbReference type="PANTHER" id="PTHR34239">
    <property type="entry name" value="APPLE DOMAIN-CONTAINING PROTEIN"/>
    <property type="match status" value="1"/>
</dbReference>
<evidence type="ECO:0000313" key="2">
    <source>
        <dbReference type="EMBL" id="CAG9812963.1"/>
    </source>
</evidence>
<sequence>MPQNTRKRKAYQEFKNLKKKLAKLEEVLYSNSSSETSDSQSESSQSSHSSSADEHEEEDVVPTPVVATQDGMVTKKVPSFLGENPDLSTQLGTELHEELVVRWSNYLREGVSSEIRKDLVKKFLIPSNCLALQPPKMNEEIRSVLLHQIQKNDKFLSSLQEQMGAGLTAIGQILNSKII</sequence>
<keyword evidence="3" id="KW-1185">Reference proteome</keyword>
<dbReference type="Proteomes" id="UP001153737">
    <property type="component" value="Chromosome 1"/>
</dbReference>
<reference evidence="2" key="2">
    <citation type="submission" date="2022-10" db="EMBL/GenBank/DDBJ databases">
        <authorList>
            <consortium name="ENA_rothamsted_submissions"/>
            <consortium name="culmorum"/>
            <person name="King R."/>
        </authorList>
    </citation>
    <scope>NUCLEOTIDE SEQUENCE</scope>
</reference>
<name>A0A9N9SAZ5_PHACE</name>
<organism evidence="2 3">
    <name type="scientific">Phaedon cochleariae</name>
    <name type="common">Mustard beetle</name>
    <dbReference type="NCBI Taxonomy" id="80249"/>
    <lineage>
        <taxon>Eukaryota</taxon>
        <taxon>Metazoa</taxon>
        <taxon>Ecdysozoa</taxon>
        <taxon>Arthropoda</taxon>
        <taxon>Hexapoda</taxon>
        <taxon>Insecta</taxon>
        <taxon>Pterygota</taxon>
        <taxon>Neoptera</taxon>
        <taxon>Endopterygota</taxon>
        <taxon>Coleoptera</taxon>
        <taxon>Polyphaga</taxon>
        <taxon>Cucujiformia</taxon>
        <taxon>Chrysomeloidea</taxon>
        <taxon>Chrysomelidae</taxon>
        <taxon>Chrysomelinae</taxon>
        <taxon>Chrysomelini</taxon>
        <taxon>Phaedon</taxon>
    </lineage>
</organism>
<evidence type="ECO:0000313" key="3">
    <source>
        <dbReference type="Proteomes" id="UP001153737"/>
    </source>
</evidence>
<gene>
    <name evidence="2" type="ORF">PHAECO_LOCUS601</name>
</gene>
<dbReference type="AlphaFoldDB" id="A0A9N9SAZ5"/>
<proteinExistence type="predicted"/>
<accession>A0A9N9SAZ5</accession>
<reference evidence="2" key="1">
    <citation type="submission" date="2022-01" db="EMBL/GenBank/DDBJ databases">
        <authorList>
            <person name="King R."/>
        </authorList>
    </citation>
    <scope>NUCLEOTIDE SEQUENCE</scope>
</reference>
<dbReference type="EMBL" id="OU896707">
    <property type="protein sequence ID" value="CAG9812963.1"/>
    <property type="molecule type" value="Genomic_DNA"/>
</dbReference>
<feature type="compositionally biased region" description="Low complexity" evidence="1">
    <location>
        <begin position="30"/>
        <end position="50"/>
    </location>
</feature>